<evidence type="ECO:0000313" key="2">
    <source>
        <dbReference type="Proteomes" id="UP000006180"/>
    </source>
</evidence>
<gene>
    <name evidence="1" type="ORF">USDA257_c54840</name>
</gene>
<dbReference type="EMBL" id="CP003563">
    <property type="protein sequence ID" value="AFL53999.1"/>
    <property type="molecule type" value="Genomic_DNA"/>
</dbReference>
<reference evidence="1 2" key="1">
    <citation type="journal article" date="2012" name="J. Bacteriol.">
        <title>Complete genome sequence of the broad-host-range strain Sinorhizobium fredii USDA257.</title>
        <authorList>
            <person name="Schuldes J."/>
            <person name="Rodriguez Orbegoso M."/>
            <person name="Schmeisser C."/>
            <person name="Krishnan H.B."/>
            <person name="Daniel R."/>
            <person name="Streit W.R."/>
        </authorList>
    </citation>
    <scope>NUCLEOTIDE SEQUENCE [LARGE SCALE GENOMIC DNA]</scope>
    <source>
        <strain evidence="1 2">USDA 257</strain>
    </source>
</reference>
<dbReference type="AlphaFoldDB" id="I3XDP3"/>
<dbReference type="KEGG" id="sfd:USDA257_c54840"/>
<sequence>MIGEPLSGQGDAFVVGVVAGHAASLSLKSCSTEPFFIFAAV</sequence>
<name>I3XDP3_SINF2</name>
<dbReference type="HOGENOM" id="CLU_3276723_0_0_5"/>
<protein>
    <submittedName>
        <fullName evidence="1">Uncharacterized protein</fullName>
    </submittedName>
</protein>
<organism evidence="1 2">
    <name type="scientific">Sinorhizobium fredii (strain USDA 257)</name>
    <dbReference type="NCBI Taxonomy" id="1185652"/>
    <lineage>
        <taxon>Bacteria</taxon>
        <taxon>Pseudomonadati</taxon>
        <taxon>Pseudomonadota</taxon>
        <taxon>Alphaproteobacteria</taxon>
        <taxon>Hyphomicrobiales</taxon>
        <taxon>Rhizobiaceae</taxon>
        <taxon>Sinorhizobium/Ensifer group</taxon>
        <taxon>Sinorhizobium</taxon>
    </lineage>
</organism>
<proteinExistence type="predicted"/>
<evidence type="ECO:0000313" key="1">
    <source>
        <dbReference type="EMBL" id="AFL53999.1"/>
    </source>
</evidence>
<dbReference type="Proteomes" id="UP000006180">
    <property type="component" value="Chromosome"/>
</dbReference>
<accession>I3XDP3</accession>